<sequence>MRYSYGDWRWYVEGDQRFWTGAAAMLWPTKAGLGRGHFSHADLPHDIDLLAPEGLDEVYVLQAELQQVRLLQRQLDRHFARQAFFTPVYSATHGLDFVPYPRRYTAFHQSNLKVAQWLRVLNMQITGSPWLSNWEVEGDEAAFQR</sequence>
<evidence type="ECO:0000313" key="2">
    <source>
        <dbReference type="Proteomes" id="UP000824248"/>
    </source>
</evidence>
<organism evidence="1 2">
    <name type="scientific">Candidatus Halomonas stercoripullorum</name>
    <dbReference type="NCBI Taxonomy" id="2838617"/>
    <lineage>
        <taxon>Bacteria</taxon>
        <taxon>Pseudomonadati</taxon>
        <taxon>Pseudomonadota</taxon>
        <taxon>Gammaproteobacteria</taxon>
        <taxon>Oceanospirillales</taxon>
        <taxon>Halomonadaceae</taxon>
        <taxon>Halomonas</taxon>
    </lineage>
</organism>
<dbReference type="Proteomes" id="UP000824248">
    <property type="component" value="Unassembled WGS sequence"/>
</dbReference>
<evidence type="ECO:0000313" key="1">
    <source>
        <dbReference type="EMBL" id="HIX61770.1"/>
    </source>
</evidence>
<reference evidence="1" key="1">
    <citation type="journal article" date="2021" name="PeerJ">
        <title>Extensive microbial diversity within the chicken gut microbiome revealed by metagenomics and culture.</title>
        <authorList>
            <person name="Gilroy R."/>
            <person name="Ravi A."/>
            <person name="Getino M."/>
            <person name="Pursley I."/>
            <person name="Horton D.L."/>
            <person name="Alikhan N.F."/>
            <person name="Baker D."/>
            <person name="Gharbi K."/>
            <person name="Hall N."/>
            <person name="Watson M."/>
            <person name="Adriaenssens E.M."/>
            <person name="Foster-Nyarko E."/>
            <person name="Jarju S."/>
            <person name="Secka A."/>
            <person name="Antonio M."/>
            <person name="Oren A."/>
            <person name="Chaudhuri R.R."/>
            <person name="La Ragione R."/>
            <person name="Hildebrand F."/>
            <person name="Pallen M.J."/>
        </authorList>
    </citation>
    <scope>NUCLEOTIDE SEQUENCE</scope>
    <source>
        <strain evidence="1">1193</strain>
    </source>
</reference>
<accession>A0A9D1WMC4</accession>
<gene>
    <name evidence="1" type="ORF">H9854_06015</name>
</gene>
<dbReference type="EMBL" id="DXFC01000180">
    <property type="protein sequence ID" value="HIX61770.1"/>
    <property type="molecule type" value="Genomic_DNA"/>
</dbReference>
<dbReference type="AlphaFoldDB" id="A0A9D1WMC4"/>
<name>A0A9D1WMC4_9GAMM</name>
<protein>
    <submittedName>
        <fullName evidence="1">Uncharacterized protein</fullName>
    </submittedName>
</protein>
<proteinExistence type="predicted"/>
<reference evidence="1" key="2">
    <citation type="submission" date="2021-04" db="EMBL/GenBank/DDBJ databases">
        <authorList>
            <person name="Gilroy R."/>
        </authorList>
    </citation>
    <scope>NUCLEOTIDE SEQUENCE</scope>
    <source>
        <strain evidence="1">1193</strain>
    </source>
</reference>
<comment type="caution">
    <text evidence="1">The sequence shown here is derived from an EMBL/GenBank/DDBJ whole genome shotgun (WGS) entry which is preliminary data.</text>
</comment>